<proteinExistence type="predicted"/>
<name>A0A915YEY6_9BACT</name>
<keyword evidence="1" id="KW-0597">Phosphoprotein</keyword>
<dbReference type="InterPro" id="IPR046947">
    <property type="entry name" value="LytR-like"/>
</dbReference>
<evidence type="ECO:0000313" key="5">
    <source>
        <dbReference type="Proteomes" id="UP001060919"/>
    </source>
</evidence>
<dbReference type="AlphaFoldDB" id="A0A915YEY6"/>
<sequence>MLKVLIIEDNATGAALLNDKIEKNFLDKLTVVGIVGTVSEAIRSIETQKPDLLFLDIHLLDGDGFEVLEQTQGKQYDVIFTTAYQEYSLKAFDYSALHYLLKPIEERELINAIHRFLEKKTSLSYDQVQLFKQQIQSGVQKIAISSMTEIVFVLVDDIMYFEADQNYSKIYLKDGKMIVSTKSLAFYEDLLLETAFYRIHGKYLINTNCVIKYIKGKGGSVLMPNKMELPVSVRKKQGFIHQMLKSNA</sequence>
<dbReference type="PROSITE" id="PS50930">
    <property type="entry name" value="HTH_LYTTR"/>
    <property type="match status" value="1"/>
</dbReference>
<dbReference type="InterPro" id="IPR007492">
    <property type="entry name" value="LytTR_DNA-bd_dom"/>
</dbReference>
<dbReference type="SMART" id="SM00448">
    <property type="entry name" value="REC"/>
    <property type="match status" value="1"/>
</dbReference>
<dbReference type="InterPro" id="IPR011006">
    <property type="entry name" value="CheY-like_superfamily"/>
</dbReference>
<reference evidence="4" key="1">
    <citation type="submission" date="2022-09" db="EMBL/GenBank/DDBJ databases">
        <title>Aureispira anguillicida sp. nov., isolated from Leptocephalus of Japanese eel Anguilla japonica.</title>
        <authorList>
            <person name="Yuasa K."/>
            <person name="Mekata T."/>
            <person name="Ikunari K."/>
        </authorList>
    </citation>
    <scope>NUCLEOTIDE SEQUENCE</scope>
    <source>
        <strain evidence="4">EL160426</strain>
    </source>
</reference>
<evidence type="ECO:0000313" key="4">
    <source>
        <dbReference type="EMBL" id="BDS11761.1"/>
    </source>
</evidence>
<evidence type="ECO:0000259" key="3">
    <source>
        <dbReference type="PROSITE" id="PS50930"/>
    </source>
</evidence>
<dbReference type="PROSITE" id="PS50110">
    <property type="entry name" value="RESPONSE_REGULATORY"/>
    <property type="match status" value="1"/>
</dbReference>
<dbReference type="InterPro" id="IPR001789">
    <property type="entry name" value="Sig_transdc_resp-reg_receiver"/>
</dbReference>
<evidence type="ECO:0000259" key="2">
    <source>
        <dbReference type="PROSITE" id="PS50110"/>
    </source>
</evidence>
<dbReference type="PANTHER" id="PTHR37299:SF1">
    <property type="entry name" value="STAGE 0 SPORULATION PROTEIN A HOMOLOG"/>
    <property type="match status" value="1"/>
</dbReference>
<dbReference type="PANTHER" id="PTHR37299">
    <property type="entry name" value="TRANSCRIPTIONAL REGULATOR-RELATED"/>
    <property type="match status" value="1"/>
</dbReference>
<dbReference type="Proteomes" id="UP001060919">
    <property type="component" value="Chromosome"/>
</dbReference>
<dbReference type="SMART" id="SM00850">
    <property type="entry name" value="LytTR"/>
    <property type="match status" value="1"/>
</dbReference>
<evidence type="ECO:0000256" key="1">
    <source>
        <dbReference type="PROSITE-ProRule" id="PRU00169"/>
    </source>
</evidence>
<dbReference type="EMBL" id="AP026867">
    <property type="protein sequence ID" value="BDS11761.1"/>
    <property type="molecule type" value="Genomic_DNA"/>
</dbReference>
<dbReference type="Pfam" id="PF00072">
    <property type="entry name" value="Response_reg"/>
    <property type="match status" value="1"/>
</dbReference>
<dbReference type="Gene3D" id="3.40.50.2300">
    <property type="match status" value="1"/>
</dbReference>
<keyword evidence="5" id="KW-1185">Reference proteome</keyword>
<dbReference type="GO" id="GO:0000156">
    <property type="term" value="F:phosphorelay response regulator activity"/>
    <property type="evidence" value="ECO:0007669"/>
    <property type="project" value="InterPro"/>
</dbReference>
<gene>
    <name evidence="4" type="ORF">AsAng_0024750</name>
</gene>
<accession>A0A915YEY6</accession>
<dbReference type="Pfam" id="PF04397">
    <property type="entry name" value="LytTR"/>
    <property type="match status" value="1"/>
</dbReference>
<dbReference type="SUPFAM" id="SSF52172">
    <property type="entry name" value="CheY-like"/>
    <property type="match status" value="1"/>
</dbReference>
<keyword evidence="4" id="KW-0238">DNA-binding</keyword>
<feature type="domain" description="HTH LytTR-type" evidence="3">
    <location>
        <begin position="142"/>
        <end position="245"/>
    </location>
</feature>
<dbReference type="Gene3D" id="2.40.50.1020">
    <property type="entry name" value="LytTr DNA-binding domain"/>
    <property type="match status" value="1"/>
</dbReference>
<protein>
    <submittedName>
        <fullName evidence="4">LytTR family DNA-binding domain-containing protein</fullName>
    </submittedName>
</protein>
<dbReference type="RefSeq" id="WP_264792907.1">
    <property type="nucleotide sequence ID" value="NZ_AP026867.1"/>
</dbReference>
<feature type="domain" description="Response regulatory" evidence="2">
    <location>
        <begin position="3"/>
        <end position="117"/>
    </location>
</feature>
<dbReference type="KEGG" id="aup:AsAng_0024750"/>
<feature type="modified residue" description="4-aspartylphosphate" evidence="1">
    <location>
        <position position="56"/>
    </location>
</feature>
<dbReference type="GO" id="GO:0003677">
    <property type="term" value="F:DNA binding"/>
    <property type="evidence" value="ECO:0007669"/>
    <property type="project" value="UniProtKB-KW"/>
</dbReference>
<organism evidence="4 5">
    <name type="scientific">Aureispira anguillae</name>
    <dbReference type="NCBI Taxonomy" id="2864201"/>
    <lineage>
        <taxon>Bacteria</taxon>
        <taxon>Pseudomonadati</taxon>
        <taxon>Bacteroidota</taxon>
        <taxon>Saprospiria</taxon>
        <taxon>Saprospirales</taxon>
        <taxon>Saprospiraceae</taxon>
        <taxon>Aureispira</taxon>
    </lineage>
</organism>